<dbReference type="Gene3D" id="3.40.640.10">
    <property type="entry name" value="Type I PLP-dependent aspartate aminotransferase-like (Major domain)"/>
    <property type="match status" value="1"/>
</dbReference>
<dbReference type="PANTHER" id="PTHR43643:SF3">
    <property type="entry name" value="HISTIDINOL-PHOSPHATE AMINOTRANSFERASE"/>
    <property type="match status" value="1"/>
</dbReference>
<dbReference type="UniPathway" id="UPA00031">
    <property type="reaction ID" value="UER00012"/>
</dbReference>
<gene>
    <name evidence="6" type="primary">hisC</name>
    <name evidence="8" type="ORF">FYJ27_06915</name>
</gene>
<accession>A0A844FHN9</accession>
<dbReference type="AlphaFoldDB" id="A0A844FHN9"/>
<evidence type="ECO:0000256" key="2">
    <source>
        <dbReference type="ARBA" id="ARBA00011738"/>
    </source>
</evidence>
<dbReference type="PANTHER" id="PTHR43643">
    <property type="entry name" value="HISTIDINOL-PHOSPHATE AMINOTRANSFERASE 2"/>
    <property type="match status" value="1"/>
</dbReference>
<dbReference type="RefSeq" id="WP_154484143.1">
    <property type="nucleotide sequence ID" value="NZ_VULR01000008.1"/>
</dbReference>
<evidence type="ECO:0000259" key="7">
    <source>
        <dbReference type="Pfam" id="PF00155"/>
    </source>
</evidence>
<dbReference type="Proteomes" id="UP000462760">
    <property type="component" value="Unassembled WGS sequence"/>
</dbReference>
<comment type="pathway">
    <text evidence="6">Amino-acid biosynthesis; L-histidine biosynthesis; L-histidine from 5-phospho-alpha-D-ribose 1-diphosphate: step 7/9.</text>
</comment>
<dbReference type="Gene3D" id="3.90.1150.10">
    <property type="entry name" value="Aspartate Aminotransferase, domain 1"/>
    <property type="match status" value="1"/>
</dbReference>
<keyword evidence="4 6" id="KW-0808">Transferase</keyword>
<keyword evidence="5 6" id="KW-0663">Pyridoxal phosphate</keyword>
<dbReference type="Pfam" id="PF00155">
    <property type="entry name" value="Aminotran_1_2"/>
    <property type="match status" value="1"/>
</dbReference>
<dbReference type="InterPro" id="IPR015421">
    <property type="entry name" value="PyrdxlP-dep_Trfase_major"/>
</dbReference>
<dbReference type="InterPro" id="IPR004839">
    <property type="entry name" value="Aminotransferase_I/II_large"/>
</dbReference>
<reference evidence="8 9" key="1">
    <citation type="submission" date="2019-08" db="EMBL/GenBank/DDBJ databases">
        <title>In-depth cultivation of the pig gut microbiome towards novel bacterial diversity and tailored functional studies.</title>
        <authorList>
            <person name="Wylensek D."/>
            <person name="Hitch T.C.A."/>
            <person name="Clavel T."/>
        </authorList>
    </citation>
    <scope>NUCLEOTIDE SEQUENCE [LARGE SCALE GENOMIC DNA]</scope>
    <source>
        <strain evidence="8 9">Med78-601-WT-4W-RMD-3</strain>
    </source>
</reference>
<keyword evidence="6" id="KW-0368">Histidine biosynthesis</keyword>
<evidence type="ECO:0000313" key="9">
    <source>
        <dbReference type="Proteomes" id="UP000462760"/>
    </source>
</evidence>
<proteinExistence type="inferred from homology"/>
<evidence type="ECO:0000256" key="4">
    <source>
        <dbReference type="ARBA" id="ARBA00022679"/>
    </source>
</evidence>
<evidence type="ECO:0000256" key="3">
    <source>
        <dbReference type="ARBA" id="ARBA00022576"/>
    </source>
</evidence>
<evidence type="ECO:0000313" key="8">
    <source>
        <dbReference type="EMBL" id="MSS43458.1"/>
    </source>
</evidence>
<dbReference type="OrthoDB" id="9813612at2"/>
<dbReference type="HAMAP" id="MF_01023">
    <property type="entry name" value="HisC_aminotrans_2"/>
    <property type="match status" value="1"/>
</dbReference>
<dbReference type="InterPro" id="IPR015424">
    <property type="entry name" value="PyrdxlP-dep_Trfase"/>
</dbReference>
<name>A0A844FHN9_9FIRM</name>
<dbReference type="EC" id="2.6.1.9" evidence="6"/>
<comment type="subunit">
    <text evidence="2 6">Homodimer.</text>
</comment>
<dbReference type="InterPro" id="IPR015422">
    <property type="entry name" value="PyrdxlP-dep_Trfase_small"/>
</dbReference>
<dbReference type="InterPro" id="IPR050106">
    <property type="entry name" value="HistidinolP_aminotransfase"/>
</dbReference>
<dbReference type="GO" id="GO:0004400">
    <property type="term" value="F:histidinol-phosphate transaminase activity"/>
    <property type="evidence" value="ECO:0007669"/>
    <property type="project" value="UniProtKB-UniRule"/>
</dbReference>
<comment type="caution">
    <text evidence="8">The sequence shown here is derived from an EMBL/GenBank/DDBJ whole genome shotgun (WGS) entry which is preliminary data.</text>
</comment>
<comment type="cofactor">
    <cofactor evidence="1 6">
        <name>pyridoxal 5'-phosphate</name>
        <dbReference type="ChEBI" id="CHEBI:597326"/>
    </cofactor>
</comment>
<comment type="similarity">
    <text evidence="6">Belongs to the class-II pyridoxal-phosphate-dependent aminotransferase family. Histidinol-phosphate aminotransferase subfamily.</text>
</comment>
<feature type="modified residue" description="N6-(pyridoxal phosphate)lysine" evidence="6">
    <location>
        <position position="226"/>
    </location>
</feature>
<sequence length="365" mass="41375">MSKDLFKKELAKLNPYVPGKPIEEVKKEYGLTDVIKLASNENQLGPSPKAVEAVKNELKNMNIYPDASAMELRKRLAEKYGLDSDNIVVGNGGEQILQVIAQTFINPGDEAIMAKTTFGIYANTVLHMGGVPVKVPLKDYKQDFKGFIENINENTKLIYVCNPNNPLGNIMPKDEIEYLVENVPEDIVLIFDEAYYDYAKVNPDYPETLDILKKRPNTIILRTFSKVTGIAAVRVGFVLTSKEIATEMGKVKGTFNVNRLAQVAALGALEDQEHVDKTVEMNYKSLNMMEKLFDEWNLEYVKSNANFIFVDVDMHSKTVFEELMKRGVIIRPGYLWGWDNWLRVSTGTVEQTEKFLTELKDILNK</sequence>
<evidence type="ECO:0000256" key="5">
    <source>
        <dbReference type="ARBA" id="ARBA00022898"/>
    </source>
</evidence>
<dbReference type="EMBL" id="VULR01000008">
    <property type="protein sequence ID" value="MSS43458.1"/>
    <property type="molecule type" value="Genomic_DNA"/>
</dbReference>
<dbReference type="GO" id="GO:0030170">
    <property type="term" value="F:pyridoxal phosphate binding"/>
    <property type="evidence" value="ECO:0007669"/>
    <property type="project" value="InterPro"/>
</dbReference>
<dbReference type="SUPFAM" id="SSF53383">
    <property type="entry name" value="PLP-dependent transferases"/>
    <property type="match status" value="1"/>
</dbReference>
<organism evidence="8 9">
    <name type="scientific">Anaerosalibacter bizertensis</name>
    <dbReference type="NCBI Taxonomy" id="932217"/>
    <lineage>
        <taxon>Bacteria</taxon>
        <taxon>Bacillati</taxon>
        <taxon>Bacillota</taxon>
        <taxon>Tissierellia</taxon>
        <taxon>Tissierellales</taxon>
        <taxon>Sporanaerobacteraceae</taxon>
        <taxon>Anaerosalibacter</taxon>
    </lineage>
</organism>
<dbReference type="CDD" id="cd00609">
    <property type="entry name" value="AAT_like"/>
    <property type="match status" value="1"/>
</dbReference>
<evidence type="ECO:0000256" key="1">
    <source>
        <dbReference type="ARBA" id="ARBA00001933"/>
    </source>
</evidence>
<comment type="catalytic activity">
    <reaction evidence="6">
        <text>L-histidinol phosphate + 2-oxoglutarate = 3-(imidazol-4-yl)-2-oxopropyl phosphate + L-glutamate</text>
        <dbReference type="Rhea" id="RHEA:23744"/>
        <dbReference type="ChEBI" id="CHEBI:16810"/>
        <dbReference type="ChEBI" id="CHEBI:29985"/>
        <dbReference type="ChEBI" id="CHEBI:57766"/>
        <dbReference type="ChEBI" id="CHEBI:57980"/>
        <dbReference type="EC" id="2.6.1.9"/>
    </reaction>
</comment>
<dbReference type="InterPro" id="IPR005861">
    <property type="entry name" value="HisP_aminotrans"/>
</dbReference>
<keyword evidence="6" id="KW-0028">Amino-acid biosynthesis</keyword>
<feature type="domain" description="Aminotransferase class I/classII large" evidence="7">
    <location>
        <begin position="32"/>
        <end position="357"/>
    </location>
</feature>
<dbReference type="NCBIfam" id="TIGR01141">
    <property type="entry name" value="hisC"/>
    <property type="match status" value="1"/>
</dbReference>
<protein>
    <recommendedName>
        <fullName evidence="6">Histidinol-phosphate aminotransferase</fullName>
        <ecNumber evidence="6">2.6.1.9</ecNumber>
    </recommendedName>
    <alternativeName>
        <fullName evidence="6">Imidazole acetol-phosphate transaminase</fullName>
    </alternativeName>
</protein>
<evidence type="ECO:0000256" key="6">
    <source>
        <dbReference type="HAMAP-Rule" id="MF_01023"/>
    </source>
</evidence>
<dbReference type="GO" id="GO:0000105">
    <property type="term" value="P:L-histidine biosynthetic process"/>
    <property type="evidence" value="ECO:0007669"/>
    <property type="project" value="UniProtKB-UniRule"/>
</dbReference>
<keyword evidence="3 6" id="KW-0032">Aminotransferase</keyword>